<evidence type="ECO:0008006" key="3">
    <source>
        <dbReference type="Google" id="ProtNLM"/>
    </source>
</evidence>
<evidence type="ECO:0000313" key="1">
    <source>
        <dbReference type="EMBL" id="MER3121708.1"/>
    </source>
</evidence>
<dbReference type="RefSeq" id="WP_350385867.1">
    <property type="nucleotide sequence ID" value="NZ_JBEOME010000005.1"/>
</dbReference>
<dbReference type="EMBL" id="JBEOME010000005">
    <property type="protein sequence ID" value="MER3121708.1"/>
    <property type="molecule type" value="Genomic_DNA"/>
</dbReference>
<organism evidence="1 2">
    <name type="scientific">Bacillus altitudinis</name>
    <dbReference type="NCBI Taxonomy" id="293387"/>
    <lineage>
        <taxon>Bacteria</taxon>
        <taxon>Bacillati</taxon>
        <taxon>Bacillota</taxon>
        <taxon>Bacilli</taxon>
        <taxon>Bacillales</taxon>
        <taxon>Bacillaceae</taxon>
        <taxon>Bacillus</taxon>
    </lineage>
</organism>
<evidence type="ECO:0000313" key="2">
    <source>
        <dbReference type="Proteomes" id="UP001467674"/>
    </source>
</evidence>
<accession>A0ABV1S584</accession>
<gene>
    <name evidence="1" type="ORF">ABQG71_10945</name>
</gene>
<name>A0ABV1S584_BACAB</name>
<reference evidence="1 2" key="1">
    <citation type="submission" date="2024-06" db="EMBL/GenBank/DDBJ databases">
        <title>Construction of an artificial bacterial consortium using nitrogen cycle bacteria from Cuatro Cienegas Basin and a mangrove forest.</title>
        <authorList>
            <person name="Aguilera-Najera D."/>
            <person name="Marquez-Cianci L."/>
            <person name="Martinez-Perez E."/>
            <person name="Rosas-Barrera M."/>
            <person name="Rodriguez-Cruz U.E."/>
            <person name="Tapia-Lopez R."/>
            <person name="Eguiarte L.E."/>
            <person name="Souza-Saldivar V."/>
        </authorList>
    </citation>
    <scope>NUCLEOTIDE SEQUENCE [LARGE SCALE GENOMIC DNA]</scope>
    <source>
        <strain evidence="1 2">S14-15</strain>
    </source>
</reference>
<sequence>MKKFTKVLILTSVILFVSGYQTTMSVKETAYQTKDVKVGM</sequence>
<comment type="caution">
    <text evidence="1">The sequence shown here is derived from an EMBL/GenBank/DDBJ whole genome shotgun (WGS) entry which is preliminary data.</text>
</comment>
<dbReference type="Proteomes" id="UP001467674">
    <property type="component" value="Unassembled WGS sequence"/>
</dbReference>
<protein>
    <recommendedName>
        <fullName evidence="3">Phr family secreted Rap phosphatase inhibitor</fullName>
    </recommendedName>
</protein>
<proteinExistence type="predicted"/>
<keyword evidence="2" id="KW-1185">Reference proteome</keyword>